<accession>A0A401JA89</accession>
<evidence type="ECO:0000259" key="1">
    <source>
        <dbReference type="SMART" id="SM00897"/>
    </source>
</evidence>
<dbReference type="AlphaFoldDB" id="A0A401JA89"/>
<sequence length="363" mass="38794">MSVATGLAIGNTPTSDLATQAVAQAMQRADISHPNSVLLFLSADFAHDPQPALLAASRQSQCMQIVGCSAAGIFTEQDWVLDSPAAAAMVFGGELSLSAVHTPADDDLILALTAPNAIDTNWIGAPGQRLGAVSGDATGRGPYKVWSGGKVCASGRCEMTLQGVRGMMGVSQGIRALTAPTEVTQVNGFDLLSLGRQSALNVLARELPLEVRELDHIPLHLIMAAVTFGEPSTAFFEGRYRLVQVIATNPDDRSVTLSARLNEGDKVFWALRQPLAAERNMRVTLDRTEQLLAATPQFGLMFSSMGRGPSFYGGMDRDLQLLTARYPDMPLIGFYGNGEIGWLNSANQLLQYSTVLGLFTDHV</sequence>
<feature type="domain" description="FIST C-domain" evidence="2">
    <location>
        <begin position="199"/>
        <end position="343"/>
    </location>
</feature>
<dbReference type="RefSeq" id="WP_124703414.1">
    <property type="nucleotide sequence ID" value="NZ_BGOW01000002.1"/>
</dbReference>
<dbReference type="PANTHER" id="PTHR14939:SF5">
    <property type="entry name" value="F-BOX ONLY PROTEIN 22"/>
    <property type="match status" value="1"/>
</dbReference>
<keyword evidence="4" id="KW-1185">Reference proteome</keyword>
<dbReference type="OrthoDB" id="9770435at2"/>
<evidence type="ECO:0000259" key="2">
    <source>
        <dbReference type="SMART" id="SM01204"/>
    </source>
</evidence>
<dbReference type="InterPro" id="IPR019494">
    <property type="entry name" value="FIST_C"/>
</dbReference>
<comment type="caution">
    <text evidence="3">The sequence shown here is derived from an EMBL/GenBank/DDBJ whole genome shotgun (WGS) entry which is preliminary data.</text>
</comment>
<dbReference type="InterPro" id="IPR013702">
    <property type="entry name" value="FIST_domain_N"/>
</dbReference>
<dbReference type="PANTHER" id="PTHR14939">
    <property type="entry name" value="F-BOX ONLY PROTEIN 22"/>
    <property type="match status" value="1"/>
</dbReference>
<proteinExistence type="predicted"/>
<dbReference type="SMART" id="SM00897">
    <property type="entry name" value="FIST"/>
    <property type="match status" value="1"/>
</dbReference>
<evidence type="ECO:0008006" key="5">
    <source>
        <dbReference type="Google" id="ProtNLM"/>
    </source>
</evidence>
<evidence type="ECO:0000313" key="4">
    <source>
        <dbReference type="Proteomes" id="UP000286806"/>
    </source>
</evidence>
<dbReference type="Proteomes" id="UP000286806">
    <property type="component" value="Unassembled WGS sequence"/>
</dbReference>
<name>A0A401JA89_9PROT</name>
<organism evidence="3 4">
    <name type="scientific">Sulfuriferula multivorans</name>
    <dbReference type="NCBI Taxonomy" id="1559896"/>
    <lineage>
        <taxon>Bacteria</taxon>
        <taxon>Pseudomonadati</taxon>
        <taxon>Pseudomonadota</taxon>
        <taxon>Betaproteobacteria</taxon>
        <taxon>Nitrosomonadales</taxon>
        <taxon>Sulfuricellaceae</taxon>
        <taxon>Sulfuriferula</taxon>
    </lineage>
</organism>
<dbReference type="SMART" id="SM01204">
    <property type="entry name" value="FIST_C"/>
    <property type="match status" value="1"/>
</dbReference>
<dbReference type="EMBL" id="BGOW01000002">
    <property type="protein sequence ID" value="GBL44568.1"/>
    <property type="molecule type" value="Genomic_DNA"/>
</dbReference>
<feature type="domain" description="FIST" evidence="1">
    <location>
        <begin position="33"/>
        <end position="198"/>
    </location>
</feature>
<evidence type="ECO:0000313" key="3">
    <source>
        <dbReference type="EMBL" id="GBL44568.1"/>
    </source>
</evidence>
<reference evidence="3 4" key="1">
    <citation type="journal article" date="2019" name="Front. Microbiol.">
        <title>Genomes of Neutrophilic Sulfur-Oxidizing Chemolithoautotrophs Representing 9 Proteobacterial Species From 8 Genera.</title>
        <authorList>
            <person name="Watanabe T."/>
            <person name="Kojima H."/>
            <person name="Umezawa K."/>
            <person name="Hori C."/>
            <person name="Takasuka T.E."/>
            <person name="Kato Y."/>
            <person name="Fukui M."/>
        </authorList>
    </citation>
    <scope>NUCLEOTIDE SEQUENCE [LARGE SCALE GENOMIC DNA]</scope>
    <source>
        <strain evidence="3 4">TTN</strain>
    </source>
</reference>
<protein>
    <recommendedName>
        <fullName evidence="5">Histidine kinase</fullName>
    </recommendedName>
</protein>
<dbReference type="Pfam" id="PF10442">
    <property type="entry name" value="FIST_C"/>
    <property type="match status" value="1"/>
</dbReference>
<gene>
    <name evidence="3" type="ORF">SFMTTN_0368</name>
</gene>